<keyword evidence="1" id="KW-0106">Calcium</keyword>
<name>A0AAD2EDG3_9LAMI</name>
<evidence type="ECO:0000256" key="1">
    <source>
        <dbReference type="ARBA" id="ARBA00022837"/>
    </source>
</evidence>
<keyword evidence="3" id="KW-1185">Reference proteome</keyword>
<dbReference type="InterPro" id="IPR018247">
    <property type="entry name" value="EF_Hand_1_Ca_BS"/>
</dbReference>
<evidence type="ECO:0000313" key="3">
    <source>
        <dbReference type="Proteomes" id="UP000834106"/>
    </source>
</evidence>
<dbReference type="SUPFAM" id="SSF47473">
    <property type="entry name" value="EF-hand"/>
    <property type="match status" value="1"/>
</dbReference>
<dbReference type="InterPro" id="IPR011992">
    <property type="entry name" value="EF-hand-dom_pair"/>
</dbReference>
<dbReference type="Proteomes" id="UP000834106">
    <property type="component" value="Chromosome 23"/>
</dbReference>
<proteinExistence type="predicted"/>
<sequence length="129" mass="14905">MRIDQFSNKKQTPPESILSEIRLNRLVRFGSCWFRFFCYIAELNTESRQKDLVKWVLTRRTTNVDLEAADLEGDGIVGAAEFVLYKLKEMGKINQEDILLFMDEFENLDFDQSGTLSGCDLKLAQPAQM</sequence>
<accession>A0AAD2EDG3</accession>
<protein>
    <submittedName>
        <fullName evidence="2">Uncharacterized protein</fullName>
    </submittedName>
</protein>
<dbReference type="AlphaFoldDB" id="A0AAD2EDG3"/>
<dbReference type="EMBL" id="OU503058">
    <property type="protein sequence ID" value="CAI9787782.1"/>
    <property type="molecule type" value="Genomic_DNA"/>
</dbReference>
<reference evidence="2" key="1">
    <citation type="submission" date="2023-05" db="EMBL/GenBank/DDBJ databases">
        <authorList>
            <person name="Huff M."/>
        </authorList>
    </citation>
    <scope>NUCLEOTIDE SEQUENCE</scope>
</reference>
<dbReference type="PROSITE" id="PS00018">
    <property type="entry name" value="EF_HAND_1"/>
    <property type="match status" value="1"/>
</dbReference>
<evidence type="ECO:0000313" key="2">
    <source>
        <dbReference type="EMBL" id="CAI9787782.1"/>
    </source>
</evidence>
<gene>
    <name evidence="2" type="ORF">FPE_LOCUS35212</name>
</gene>
<organism evidence="2 3">
    <name type="scientific">Fraxinus pennsylvanica</name>
    <dbReference type="NCBI Taxonomy" id="56036"/>
    <lineage>
        <taxon>Eukaryota</taxon>
        <taxon>Viridiplantae</taxon>
        <taxon>Streptophyta</taxon>
        <taxon>Embryophyta</taxon>
        <taxon>Tracheophyta</taxon>
        <taxon>Spermatophyta</taxon>
        <taxon>Magnoliopsida</taxon>
        <taxon>eudicotyledons</taxon>
        <taxon>Gunneridae</taxon>
        <taxon>Pentapetalae</taxon>
        <taxon>asterids</taxon>
        <taxon>lamiids</taxon>
        <taxon>Lamiales</taxon>
        <taxon>Oleaceae</taxon>
        <taxon>Oleeae</taxon>
        <taxon>Fraxinus</taxon>
    </lineage>
</organism>